<reference evidence="2" key="1">
    <citation type="journal article" date="2021" name="Proc. Natl. Acad. Sci. U.S.A.">
        <title>A Catalog of Tens of Thousands of Viruses from Human Metagenomes Reveals Hidden Associations with Chronic Diseases.</title>
        <authorList>
            <person name="Tisza M.J."/>
            <person name="Buck C.B."/>
        </authorList>
    </citation>
    <scope>NUCLEOTIDE SEQUENCE</scope>
    <source>
        <strain evidence="2">Ct7gc4</strain>
    </source>
</reference>
<keyword evidence="1" id="KW-0472">Membrane</keyword>
<dbReference type="EMBL" id="BK015185">
    <property type="protein sequence ID" value="DAD94890.1"/>
    <property type="molecule type" value="Genomic_DNA"/>
</dbReference>
<keyword evidence="1" id="KW-1133">Transmembrane helix</keyword>
<proteinExistence type="predicted"/>
<name>A0A8S5NKS3_9CAUD</name>
<accession>A0A8S5NKS3</accession>
<evidence type="ECO:0000256" key="1">
    <source>
        <dbReference type="SAM" id="Phobius"/>
    </source>
</evidence>
<feature type="transmembrane region" description="Helical" evidence="1">
    <location>
        <begin position="6"/>
        <end position="30"/>
    </location>
</feature>
<protein>
    <submittedName>
        <fullName evidence="2">Uncharacterized protein</fullName>
    </submittedName>
</protein>
<sequence length="31" mass="3761">MTLRLLWIVLLLCMSVRVLSFIVIVLRLWFL</sequence>
<keyword evidence="1" id="KW-0812">Transmembrane</keyword>
<evidence type="ECO:0000313" key="2">
    <source>
        <dbReference type="EMBL" id="DAD94890.1"/>
    </source>
</evidence>
<organism evidence="2">
    <name type="scientific">Podoviridae sp. ct7gc4</name>
    <dbReference type="NCBI Taxonomy" id="2826542"/>
    <lineage>
        <taxon>Viruses</taxon>
        <taxon>Duplodnaviria</taxon>
        <taxon>Heunggongvirae</taxon>
        <taxon>Uroviricota</taxon>
        <taxon>Caudoviricetes</taxon>
    </lineage>
</organism>